<protein>
    <recommendedName>
        <fullName evidence="1">Pyruvate kinase C-terminal domain-containing protein</fullName>
    </recommendedName>
</protein>
<dbReference type="eggNOG" id="arCOG04343">
    <property type="taxonomic scope" value="Archaea"/>
</dbReference>
<dbReference type="PIRSF" id="PIRSF016138">
    <property type="entry name" value="UCP016138"/>
    <property type="match status" value="1"/>
</dbReference>
<dbReference type="Proteomes" id="UP000000590">
    <property type="component" value="Chromosome"/>
</dbReference>
<dbReference type="EMBL" id="BX950229">
    <property type="protein sequence ID" value="CAF30461.1"/>
    <property type="molecule type" value="Genomic_DNA"/>
</dbReference>
<name>Q6LYT3_METMP</name>
<dbReference type="EnsemblBacteria" id="CAF30461">
    <property type="protein sequence ID" value="CAF30461"/>
    <property type="gene ID" value="MMP0905"/>
</dbReference>
<dbReference type="InterPro" id="IPR036918">
    <property type="entry name" value="Pyrv_Knase_C_sf"/>
</dbReference>
<dbReference type="SMR" id="Q6LYT3"/>
<accession>Q6LYT3</accession>
<dbReference type="InterPro" id="IPR015074">
    <property type="entry name" value="DUF1867"/>
</dbReference>
<dbReference type="HOGENOM" id="CLU_095207_1_0_2"/>
<keyword evidence="3" id="KW-1185">Reference proteome</keyword>
<dbReference type="STRING" id="267377.MMP0905"/>
<gene>
    <name evidence="2" type="ordered locus">MMP0905</name>
</gene>
<sequence>MKMGENVTEYFEFAGVKNTENTLKYAIERAKLGISDIVVASSYGETAKMLFDMLEKENLNVNVVVVTYHQGFSGPDVVAMPENVKKDLEKRGATVFSGTHALSGVERGISKRFGGYGPVEVIAQTLKTLGQGVKVCYEVTVMAADAGLVSTKKEIIAIGGSSRGADSAVVIRPSNMNTFFDIELRELICMPKNKKKHE</sequence>
<dbReference type="KEGG" id="mmp:MMP0905"/>
<dbReference type="Pfam" id="PF02887">
    <property type="entry name" value="PK_C"/>
    <property type="match status" value="1"/>
</dbReference>
<evidence type="ECO:0000313" key="2">
    <source>
        <dbReference type="EMBL" id="CAF30461.1"/>
    </source>
</evidence>
<dbReference type="AlphaFoldDB" id="Q6LYT3"/>
<proteinExistence type="predicted"/>
<evidence type="ECO:0000259" key="1">
    <source>
        <dbReference type="Pfam" id="PF02887"/>
    </source>
</evidence>
<organism evidence="3">
    <name type="scientific">Methanococcus maripaludis (strain DSM 14266 / JCM 13030 / NBRC 101832 / S2 / LL)</name>
    <dbReference type="NCBI Taxonomy" id="267377"/>
    <lineage>
        <taxon>Archaea</taxon>
        <taxon>Methanobacteriati</taxon>
        <taxon>Methanobacteriota</taxon>
        <taxon>Methanomada group</taxon>
        <taxon>Methanococci</taxon>
        <taxon>Methanococcales</taxon>
        <taxon>Methanococcaceae</taxon>
        <taxon>Methanococcus</taxon>
    </lineage>
</organism>
<dbReference type="InterPro" id="IPR015795">
    <property type="entry name" value="Pyrv_Knase_C"/>
</dbReference>
<dbReference type="PATRIC" id="fig|267377.15.peg.933"/>
<evidence type="ECO:0000313" key="3">
    <source>
        <dbReference type="Proteomes" id="UP000000590"/>
    </source>
</evidence>
<reference evidence="2 3" key="1">
    <citation type="journal article" date="2004" name="J. Bacteriol.">
        <title>Complete genome sequence of the genetically tractable hydrogenotrophic methanogen Methanococcus maripaludis.</title>
        <authorList>
            <person name="Hendrickson E.L."/>
            <person name="Kaul R."/>
            <person name="Zhou Y."/>
            <person name="Bovee D."/>
            <person name="Chapman P."/>
            <person name="Chung J."/>
            <person name="Conway de Macario E."/>
            <person name="Dodsworth J.A."/>
            <person name="Gillett W."/>
            <person name="Graham D.E."/>
            <person name="Hackett M."/>
            <person name="Haydock A.K."/>
            <person name="Kang A."/>
            <person name="Land M.L."/>
            <person name="Levy R."/>
            <person name="Lie T.J."/>
            <person name="Major T.A."/>
            <person name="Moore B.C."/>
            <person name="Porat I."/>
            <person name="Palmeiri A."/>
            <person name="Rouse G."/>
            <person name="Saenphimmachak C."/>
            <person name="Soll D."/>
            <person name="Van Dien S."/>
            <person name="Wang T."/>
            <person name="Whitman W.B."/>
            <person name="Xia Q."/>
            <person name="Zhang Y."/>
            <person name="Larimer F.W."/>
            <person name="Olson M.V."/>
            <person name="Leigh J.A."/>
        </authorList>
    </citation>
    <scope>NUCLEOTIDE SEQUENCE [LARGE SCALE GENOMIC DNA]</scope>
    <source>
        <strain evidence="3">S2 / LL</strain>
    </source>
</reference>
<dbReference type="SUPFAM" id="SSF52935">
    <property type="entry name" value="PK C-terminal domain-like"/>
    <property type="match status" value="1"/>
</dbReference>
<feature type="domain" description="Pyruvate kinase C-terminal" evidence="1">
    <location>
        <begin position="26"/>
        <end position="167"/>
    </location>
</feature>
<dbReference type="Gene3D" id="3.40.1380.20">
    <property type="entry name" value="Pyruvate kinase, C-terminal domain"/>
    <property type="match status" value="1"/>
</dbReference>